<dbReference type="PANTHER" id="PTHR21139:SF42">
    <property type="entry name" value="TRIOSEPHOSPHATE ISOMERASE"/>
    <property type="match status" value="1"/>
</dbReference>
<organism evidence="4 5">
    <name type="scientific">Vagococcus salmoninarum</name>
    <dbReference type="NCBI Taxonomy" id="2739"/>
    <lineage>
        <taxon>Bacteria</taxon>
        <taxon>Bacillati</taxon>
        <taxon>Bacillota</taxon>
        <taxon>Bacilli</taxon>
        <taxon>Lactobacillales</taxon>
        <taxon>Enterococcaceae</taxon>
        <taxon>Vagococcus</taxon>
    </lineage>
</organism>
<gene>
    <name evidence="4" type="ORF">CBF35_11170</name>
</gene>
<evidence type="ECO:0000313" key="5">
    <source>
        <dbReference type="Proteomes" id="UP000287239"/>
    </source>
</evidence>
<dbReference type="UniPathway" id="UPA00109">
    <property type="reaction ID" value="UER00189"/>
</dbReference>
<dbReference type="GO" id="GO:0019563">
    <property type="term" value="P:glycerol catabolic process"/>
    <property type="evidence" value="ECO:0007669"/>
    <property type="project" value="TreeGrafter"/>
</dbReference>
<dbReference type="CDD" id="cd00311">
    <property type="entry name" value="TIM"/>
    <property type="match status" value="1"/>
</dbReference>
<protein>
    <recommendedName>
        <fullName evidence="3">Triosephosphate isomerase</fullName>
        <ecNumber evidence="3">5.3.1.1</ecNumber>
    </recommendedName>
</protein>
<evidence type="ECO:0000313" key="4">
    <source>
        <dbReference type="EMBL" id="RST94007.1"/>
    </source>
</evidence>
<dbReference type="Proteomes" id="UP000287239">
    <property type="component" value="Unassembled WGS sequence"/>
</dbReference>
<dbReference type="InterPro" id="IPR013785">
    <property type="entry name" value="Aldolase_TIM"/>
</dbReference>
<dbReference type="GO" id="GO:0005829">
    <property type="term" value="C:cytosol"/>
    <property type="evidence" value="ECO:0007669"/>
    <property type="project" value="TreeGrafter"/>
</dbReference>
<dbReference type="GO" id="GO:0004807">
    <property type="term" value="F:triose-phosphate isomerase activity"/>
    <property type="evidence" value="ECO:0007669"/>
    <property type="project" value="UniProtKB-EC"/>
</dbReference>
<name>A0A429ZJY5_9ENTE</name>
<reference evidence="4 5" key="1">
    <citation type="submission" date="2017-05" db="EMBL/GenBank/DDBJ databases">
        <title>Vagococcus spp. assemblies.</title>
        <authorList>
            <person name="Gulvik C.A."/>
        </authorList>
    </citation>
    <scope>NUCLEOTIDE SEQUENCE [LARGE SCALE GENOMIC DNA]</scope>
    <source>
        <strain evidence="4 5">NCFB 2777</strain>
    </source>
</reference>
<evidence type="ECO:0000256" key="1">
    <source>
        <dbReference type="ARBA" id="ARBA00007422"/>
    </source>
</evidence>
<dbReference type="Gene3D" id="3.20.20.70">
    <property type="entry name" value="Aldolase class I"/>
    <property type="match status" value="1"/>
</dbReference>
<dbReference type="InterPro" id="IPR000652">
    <property type="entry name" value="Triosephosphate_isomerase"/>
</dbReference>
<sequence>MEMKRKPVVALSLKAYYPELASNLKIAENLLRELKTSSVEFLYFPSLGAISQVAATLKNSNIGVGAQNIGPFEKGPYTGEYSILSLREVGGGYVEVGHSERRQLFKEDDQLIQQKVRLTLNNGLIPLLCVGEVAKLTSLNQRQAELERQLFLALQGLGSAKLSKVIIAYEPVWAIGQEAAASANYIHSSHQLIRQLLEIHYGQDVSQKIRLIYGGSVSSENVAKIVDHVDVDGVFVGRFGHEISQLKAIVIAVENKG</sequence>
<keyword evidence="3" id="KW-0312">Gluconeogenesis</keyword>
<dbReference type="EC" id="5.3.1.1" evidence="3"/>
<dbReference type="PANTHER" id="PTHR21139">
    <property type="entry name" value="TRIOSEPHOSPHATE ISOMERASE"/>
    <property type="match status" value="1"/>
</dbReference>
<dbReference type="UniPathway" id="UPA00138"/>
<dbReference type="PROSITE" id="PS51440">
    <property type="entry name" value="TIM_2"/>
    <property type="match status" value="1"/>
</dbReference>
<dbReference type="GO" id="GO:0006096">
    <property type="term" value="P:glycolytic process"/>
    <property type="evidence" value="ECO:0007669"/>
    <property type="project" value="UniProtKB-UniPathway"/>
</dbReference>
<evidence type="ECO:0000256" key="2">
    <source>
        <dbReference type="ARBA" id="ARBA00023235"/>
    </source>
</evidence>
<dbReference type="OrthoDB" id="9809429at2"/>
<dbReference type="AlphaFoldDB" id="A0A429ZJY5"/>
<comment type="subunit">
    <text evidence="3">Homodimer.</text>
</comment>
<comment type="pathway">
    <text evidence="3">Carbohydrate degradation; glycolysis; D-glyceraldehyde 3-phosphate from glycerone phosphate: step 1/1.</text>
</comment>
<accession>A0A429ZJY5</accession>
<keyword evidence="3" id="KW-0324">Glycolysis</keyword>
<comment type="pathway">
    <text evidence="3">Carbohydrate biosynthesis; gluconeogenesis.</text>
</comment>
<keyword evidence="2 3" id="KW-0413">Isomerase</keyword>
<comment type="catalytic activity">
    <reaction evidence="3">
        <text>D-glyceraldehyde 3-phosphate = dihydroxyacetone phosphate</text>
        <dbReference type="Rhea" id="RHEA:18585"/>
        <dbReference type="ChEBI" id="CHEBI:57642"/>
        <dbReference type="ChEBI" id="CHEBI:59776"/>
        <dbReference type="EC" id="5.3.1.1"/>
    </reaction>
</comment>
<dbReference type="SUPFAM" id="SSF51351">
    <property type="entry name" value="Triosephosphate isomerase (TIM)"/>
    <property type="match status" value="1"/>
</dbReference>
<comment type="caution">
    <text evidence="4">The sequence shown here is derived from an EMBL/GenBank/DDBJ whole genome shotgun (WGS) entry which is preliminary data.</text>
</comment>
<keyword evidence="3" id="KW-0963">Cytoplasm</keyword>
<dbReference type="GO" id="GO:0046166">
    <property type="term" value="P:glyceraldehyde-3-phosphate biosynthetic process"/>
    <property type="evidence" value="ECO:0007669"/>
    <property type="project" value="TreeGrafter"/>
</dbReference>
<comment type="subcellular location">
    <subcellularLocation>
        <location evidence="3">Cytoplasm</location>
    </subcellularLocation>
</comment>
<evidence type="ECO:0000256" key="3">
    <source>
        <dbReference type="RuleBase" id="RU363013"/>
    </source>
</evidence>
<dbReference type="EMBL" id="NGJU01000017">
    <property type="protein sequence ID" value="RST94007.1"/>
    <property type="molecule type" value="Genomic_DNA"/>
</dbReference>
<dbReference type="GO" id="GO:0006094">
    <property type="term" value="P:gluconeogenesis"/>
    <property type="evidence" value="ECO:0007669"/>
    <property type="project" value="UniProtKB-UniPathway"/>
</dbReference>
<proteinExistence type="inferred from homology"/>
<dbReference type="Pfam" id="PF00121">
    <property type="entry name" value="TIM"/>
    <property type="match status" value="1"/>
</dbReference>
<dbReference type="InterPro" id="IPR035990">
    <property type="entry name" value="TIM_sf"/>
</dbReference>
<keyword evidence="5" id="KW-1185">Reference proteome</keyword>
<comment type="similarity">
    <text evidence="1 3">Belongs to the triosephosphate isomerase family.</text>
</comment>